<proteinExistence type="predicted"/>
<feature type="transmembrane region" description="Helical" evidence="1">
    <location>
        <begin position="169"/>
        <end position="188"/>
    </location>
</feature>
<evidence type="ECO:0000313" key="3">
    <source>
        <dbReference type="Proteomes" id="UP000228921"/>
    </source>
</evidence>
<sequence>MAGFDYFNYHWNFWFLRYISQVEGINAYLNDFVFYPALTNYGYHAYAAFWHPLWALLEPFFGTLTAFNVIIFVACTLNGYLLFLWLRREGVSVALALMGGIALQTFPIARYWYYNTHINLMNWFWLPLHLLLWSQTVSAVRARSTPRAIFWAMVQGVALYGLAMSDHQFPIFAAFVIVPYGLLSLWRARREAAQLLGLIGAGVLTVATGIALLWQFGYLSYALQFRGTLAPGKAAGRPGVAARLFSMAETWWQWDTPSLGAFVTLSALIALAAALFVPQLRHRHDGRWFWFWVGVPPFLIALGGAVQIGDLSLPTPYHLLHALTGGMFGMPWRLAPIFVISTAIFAGKVFTPLLIGRRRAQLVFIVGAFLANAWAVRLWETAPLTPVPTPYAFYAEIGAEHGALYDRLVLVEVPTGVATGEVILGDPRAVQLQWYGMFHHKRMINGFISRAPVEHFFYIETGDPMLSWLGGRVPLDADFVRRQMEERVFSYPIGYFVVHRDLIGRESATLTEIFAFFNRDVRDLVCPVWIEGDAVAYRTAAHPDWDGCPQRVPPNGVIDIGALDDARFIGRGWHYPEIIAGITARWTGAEAAARLYVRLPERRAYEVTLSAQAFGQVRQLALFANGVSLGSVDVLPEGLAEYTFILPEEILLDGYLELALAYDLSGQDESLGRTLGVLVDWLRLAPLDEGRTAG</sequence>
<keyword evidence="1" id="KW-0472">Membrane</keyword>
<dbReference type="AlphaFoldDB" id="A0A2M8P061"/>
<dbReference type="Proteomes" id="UP000228921">
    <property type="component" value="Unassembled WGS sequence"/>
</dbReference>
<evidence type="ECO:0000313" key="2">
    <source>
        <dbReference type="EMBL" id="PJF30929.1"/>
    </source>
</evidence>
<evidence type="ECO:0000256" key="1">
    <source>
        <dbReference type="SAM" id="Phobius"/>
    </source>
</evidence>
<feature type="transmembrane region" description="Helical" evidence="1">
    <location>
        <begin position="60"/>
        <end position="86"/>
    </location>
</feature>
<dbReference type="EMBL" id="PGTK01000005">
    <property type="protein sequence ID" value="PJF30929.1"/>
    <property type="molecule type" value="Genomic_DNA"/>
</dbReference>
<protein>
    <recommendedName>
        <fullName evidence="4">Glycosyltransferase RgtA/B/C/D-like domain-containing protein</fullName>
    </recommendedName>
</protein>
<accession>A0A2M8P061</accession>
<reference evidence="2 3" key="1">
    <citation type="submission" date="2017-11" db="EMBL/GenBank/DDBJ databases">
        <title>Evolution of Phototrophy in the Chloroflexi Phylum Driven by Horizontal Gene Transfer.</title>
        <authorList>
            <person name="Ward L.M."/>
            <person name="Hemp J."/>
            <person name="Shih P.M."/>
            <person name="Mcglynn S.E."/>
            <person name="Fischer W."/>
        </authorList>
    </citation>
    <scope>NUCLEOTIDE SEQUENCE [LARGE SCALE GENOMIC DNA]</scope>
    <source>
        <strain evidence="2">CP2_2F</strain>
    </source>
</reference>
<gene>
    <name evidence="2" type="ORF">CUN51_05440</name>
</gene>
<feature type="transmembrane region" description="Helical" evidence="1">
    <location>
        <begin position="93"/>
        <end position="114"/>
    </location>
</feature>
<feature type="transmembrane region" description="Helical" evidence="1">
    <location>
        <begin position="329"/>
        <end position="350"/>
    </location>
</feature>
<comment type="caution">
    <text evidence="2">The sequence shown here is derived from an EMBL/GenBank/DDBJ whole genome shotgun (WGS) entry which is preliminary data.</text>
</comment>
<feature type="transmembrane region" description="Helical" evidence="1">
    <location>
        <begin position="195"/>
        <end position="216"/>
    </location>
</feature>
<organism evidence="2 3">
    <name type="scientific">Candidatus Thermofonsia Clade 1 bacterium</name>
    <dbReference type="NCBI Taxonomy" id="2364210"/>
    <lineage>
        <taxon>Bacteria</taxon>
        <taxon>Bacillati</taxon>
        <taxon>Chloroflexota</taxon>
        <taxon>Candidatus Thermofontia</taxon>
        <taxon>Candidatus Thermofonsia Clade 1</taxon>
    </lineage>
</organism>
<keyword evidence="1" id="KW-0812">Transmembrane</keyword>
<feature type="transmembrane region" description="Helical" evidence="1">
    <location>
        <begin position="289"/>
        <end position="309"/>
    </location>
</feature>
<keyword evidence="1" id="KW-1133">Transmembrane helix</keyword>
<feature type="transmembrane region" description="Helical" evidence="1">
    <location>
        <begin position="362"/>
        <end position="379"/>
    </location>
</feature>
<name>A0A2M8P061_9CHLR</name>
<feature type="transmembrane region" description="Helical" evidence="1">
    <location>
        <begin position="120"/>
        <end position="140"/>
    </location>
</feature>
<evidence type="ECO:0008006" key="4">
    <source>
        <dbReference type="Google" id="ProtNLM"/>
    </source>
</evidence>
<feature type="transmembrane region" description="Helical" evidence="1">
    <location>
        <begin position="147"/>
        <end position="163"/>
    </location>
</feature>
<feature type="transmembrane region" description="Helical" evidence="1">
    <location>
        <begin position="259"/>
        <end position="277"/>
    </location>
</feature>